<dbReference type="InParanoid" id="A0A0V0R2S3"/>
<dbReference type="GO" id="GO:0005737">
    <property type="term" value="C:cytoplasm"/>
    <property type="evidence" value="ECO:0007669"/>
    <property type="project" value="InterPro"/>
</dbReference>
<organism evidence="12 13">
    <name type="scientific">Pseudocohnilembus persalinus</name>
    <name type="common">Ciliate</name>
    <dbReference type="NCBI Taxonomy" id="266149"/>
    <lineage>
        <taxon>Eukaryota</taxon>
        <taxon>Sar</taxon>
        <taxon>Alveolata</taxon>
        <taxon>Ciliophora</taxon>
        <taxon>Intramacronucleata</taxon>
        <taxon>Oligohymenophorea</taxon>
        <taxon>Scuticociliatia</taxon>
        <taxon>Philasterida</taxon>
        <taxon>Pseudocohnilembidae</taxon>
        <taxon>Pseudocohnilembus</taxon>
    </lineage>
</organism>
<dbReference type="AlphaFoldDB" id="A0A0V0R2S3"/>
<dbReference type="PANTHER" id="PTHR42752:SF1">
    <property type="entry name" value="IMIDAZOLONEPROPIONASE-RELATED"/>
    <property type="match status" value="1"/>
</dbReference>
<keyword evidence="8" id="KW-0369">Histidine metabolism</keyword>
<evidence type="ECO:0000313" key="12">
    <source>
        <dbReference type="EMBL" id="KRX08576.1"/>
    </source>
</evidence>
<evidence type="ECO:0000256" key="2">
    <source>
        <dbReference type="ARBA" id="ARBA00004758"/>
    </source>
</evidence>
<evidence type="ECO:0000256" key="3">
    <source>
        <dbReference type="ARBA" id="ARBA00008002"/>
    </source>
</evidence>
<dbReference type="OMA" id="CAPHARW"/>
<dbReference type="OrthoDB" id="194468at2759"/>
<evidence type="ECO:0000256" key="5">
    <source>
        <dbReference type="ARBA" id="ARBA00013406"/>
    </source>
</evidence>
<dbReference type="Gene3D" id="2.30.40.10">
    <property type="entry name" value="Urease, subunit C, domain 1"/>
    <property type="match status" value="1"/>
</dbReference>
<evidence type="ECO:0000256" key="4">
    <source>
        <dbReference type="ARBA" id="ARBA00012864"/>
    </source>
</evidence>
<dbReference type="Pfam" id="PF01979">
    <property type="entry name" value="Amidohydro_1"/>
    <property type="match status" value="1"/>
</dbReference>
<dbReference type="InterPro" id="IPR005920">
    <property type="entry name" value="HutI"/>
</dbReference>
<evidence type="ECO:0000256" key="7">
    <source>
        <dbReference type="ARBA" id="ARBA00022801"/>
    </source>
</evidence>
<dbReference type="EC" id="3.5.2.7" evidence="4"/>
<keyword evidence="13" id="KW-1185">Reference proteome</keyword>
<dbReference type="GO" id="GO:0050480">
    <property type="term" value="F:imidazolonepropionase activity"/>
    <property type="evidence" value="ECO:0007669"/>
    <property type="project" value="UniProtKB-EC"/>
</dbReference>
<keyword evidence="6" id="KW-0479">Metal-binding</keyword>
<dbReference type="InterPro" id="IPR011059">
    <property type="entry name" value="Metal-dep_hydrolase_composite"/>
</dbReference>
<keyword evidence="7 12" id="KW-0378">Hydrolase</keyword>
<gene>
    <name evidence="12" type="ORF">PPERSA_10380</name>
</gene>
<comment type="similarity">
    <text evidence="3">Belongs to the metallo-dependent hydrolases superfamily. HutI family.</text>
</comment>
<dbReference type="EMBL" id="LDAU01000062">
    <property type="protein sequence ID" value="KRX08576.1"/>
    <property type="molecule type" value="Genomic_DNA"/>
</dbReference>
<keyword evidence="10" id="KW-0408">Iron</keyword>
<dbReference type="GO" id="GO:0046872">
    <property type="term" value="F:metal ion binding"/>
    <property type="evidence" value="ECO:0007669"/>
    <property type="project" value="UniProtKB-KW"/>
</dbReference>
<name>A0A0V0R2S3_PSEPJ</name>
<dbReference type="InterPro" id="IPR006680">
    <property type="entry name" value="Amidohydro-rel"/>
</dbReference>
<dbReference type="Proteomes" id="UP000054937">
    <property type="component" value="Unassembled WGS sequence"/>
</dbReference>
<dbReference type="PANTHER" id="PTHR42752">
    <property type="entry name" value="IMIDAZOLONEPROPIONASE"/>
    <property type="match status" value="1"/>
</dbReference>
<dbReference type="NCBIfam" id="TIGR01224">
    <property type="entry name" value="hutI"/>
    <property type="match status" value="1"/>
</dbReference>
<evidence type="ECO:0000313" key="13">
    <source>
        <dbReference type="Proteomes" id="UP000054937"/>
    </source>
</evidence>
<reference evidence="12 13" key="1">
    <citation type="journal article" date="2015" name="Sci. Rep.">
        <title>Genome of the facultative scuticociliatosis pathogen Pseudocohnilembus persalinus provides insight into its virulence through horizontal gene transfer.</title>
        <authorList>
            <person name="Xiong J."/>
            <person name="Wang G."/>
            <person name="Cheng J."/>
            <person name="Tian M."/>
            <person name="Pan X."/>
            <person name="Warren A."/>
            <person name="Jiang C."/>
            <person name="Yuan D."/>
            <person name="Miao W."/>
        </authorList>
    </citation>
    <scope>NUCLEOTIDE SEQUENCE [LARGE SCALE GENOMIC DNA]</scope>
    <source>
        <strain evidence="12">36N120E</strain>
    </source>
</reference>
<evidence type="ECO:0000256" key="1">
    <source>
        <dbReference type="ARBA" id="ARBA00000853"/>
    </source>
</evidence>
<evidence type="ECO:0000256" key="10">
    <source>
        <dbReference type="ARBA" id="ARBA00023004"/>
    </source>
</evidence>
<dbReference type="GO" id="GO:0019557">
    <property type="term" value="P:L-histidine catabolic process to glutamate and formate"/>
    <property type="evidence" value="ECO:0007669"/>
    <property type="project" value="UniProtKB-UniPathway"/>
</dbReference>
<proteinExistence type="inferred from homology"/>
<dbReference type="FunFam" id="3.20.20.140:FF:000007">
    <property type="entry name" value="Imidazolonepropionase"/>
    <property type="match status" value="1"/>
</dbReference>
<feature type="domain" description="Amidohydrolase-related" evidence="11">
    <location>
        <begin position="80"/>
        <end position="421"/>
    </location>
</feature>
<dbReference type="SUPFAM" id="SSF51338">
    <property type="entry name" value="Composite domain of metallo-dependent hydrolases"/>
    <property type="match status" value="2"/>
</dbReference>
<comment type="catalytic activity">
    <reaction evidence="1">
        <text>4-imidazolone-5-propanoate + H2O = N-formimidoyl-L-glutamate</text>
        <dbReference type="Rhea" id="RHEA:23660"/>
        <dbReference type="ChEBI" id="CHEBI:15377"/>
        <dbReference type="ChEBI" id="CHEBI:58928"/>
        <dbReference type="ChEBI" id="CHEBI:77893"/>
        <dbReference type="EC" id="3.5.2.7"/>
    </reaction>
</comment>
<dbReference type="CDD" id="cd01296">
    <property type="entry name" value="Imidazolone-5PH"/>
    <property type="match status" value="1"/>
</dbReference>
<evidence type="ECO:0000256" key="6">
    <source>
        <dbReference type="ARBA" id="ARBA00022723"/>
    </source>
</evidence>
<dbReference type="InterPro" id="IPR032466">
    <property type="entry name" value="Metal_Hydrolase"/>
</dbReference>
<accession>A0A0V0R2S3</accession>
<sequence>MQNTTYKTLLRNASQVVQISTNKQKFKLKEDLQNVHILENASVVVDLQGNIHAIGSVEEIDSQFKECNFEQIIDCTNKAVIPGFVDAHTHAICPGDRRHEFAMKLEGASYMEIHKQGGGIGFTVEHVRKATVKELTDFLLDKLQKMAELGTTTVEVKSGYGLDTENEIKMLEAITRAKKLTPLDLVSNYCGAHSIPKGMNEEEATNDIINNQIPAIQKAMQTGQIDPEFIDVFCEVGVYERESTKKILEAGKAIGLKINFHGDEIKFTNTGTLGAELGATAISHLENLDEAGIKAMAEKNVAAVILPTTHYLLKLKDPPVRQLIEGGVIFALGSDFNPNAYCMSMANTMNLVCINLKAKPKEALCAATLNSAASIDRSEKVGSIEIGKQGDFVVVDAPQWDHLIYQFGQPPIKTVIKKGSVIYNKN</sequence>
<comment type="caution">
    <text evidence="12">The sequence shown here is derived from an EMBL/GenBank/DDBJ whole genome shotgun (WGS) entry which is preliminary data.</text>
</comment>
<evidence type="ECO:0000256" key="9">
    <source>
        <dbReference type="ARBA" id="ARBA00022833"/>
    </source>
</evidence>
<evidence type="ECO:0000256" key="8">
    <source>
        <dbReference type="ARBA" id="ARBA00022808"/>
    </source>
</evidence>
<dbReference type="Gene3D" id="3.20.20.140">
    <property type="entry name" value="Metal-dependent hydrolases"/>
    <property type="match status" value="1"/>
</dbReference>
<dbReference type="SUPFAM" id="SSF51556">
    <property type="entry name" value="Metallo-dependent hydrolases"/>
    <property type="match status" value="1"/>
</dbReference>
<dbReference type="UniPathway" id="UPA00379">
    <property type="reaction ID" value="UER00551"/>
</dbReference>
<evidence type="ECO:0000259" key="11">
    <source>
        <dbReference type="Pfam" id="PF01979"/>
    </source>
</evidence>
<comment type="pathway">
    <text evidence="2">Amino-acid degradation; L-histidine degradation into L-glutamate; N-formimidoyl-L-glutamate from L-histidine: step 3/3.</text>
</comment>
<protein>
    <recommendedName>
        <fullName evidence="5">Probable imidazolonepropionase</fullName>
        <ecNumber evidence="4">3.5.2.7</ecNumber>
    </recommendedName>
</protein>
<keyword evidence="9" id="KW-0862">Zinc</keyword>
<dbReference type="GO" id="GO:0019556">
    <property type="term" value="P:L-histidine catabolic process to glutamate and formamide"/>
    <property type="evidence" value="ECO:0007669"/>
    <property type="project" value="UniProtKB-UniPathway"/>
</dbReference>